<evidence type="ECO:0000256" key="16">
    <source>
        <dbReference type="ARBA" id="ARBA00058004"/>
    </source>
</evidence>
<keyword evidence="14" id="KW-0843">Virulence</keyword>
<dbReference type="PANTHER" id="PTHR45339:SF1">
    <property type="entry name" value="HYBRID SIGNAL TRANSDUCTION HISTIDINE KINASE J"/>
    <property type="match status" value="1"/>
</dbReference>
<dbReference type="Gene3D" id="6.10.340.10">
    <property type="match status" value="1"/>
</dbReference>
<evidence type="ECO:0000256" key="8">
    <source>
        <dbReference type="ARBA" id="ARBA00022729"/>
    </source>
</evidence>
<feature type="domain" description="Histidine kinase" evidence="21">
    <location>
        <begin position="470"/>
        <end position="697"/>
    </location>
</feature>
<dbReference type="Pfam" id="PF01627">
    <property type="entry name" value="Hpt"/>
    <property type="match status" value="1"/>
</dbReference>
<comment type="catalytic activity">
    <reaction evidence="1">
        <text>ATP + protein L-histidine = ADP + protein N-phospho-L-histidine.</text>
        <dbReference type="EC" id="2.7.13.3"/>
    </reaction>
</comment>
<keyword evidence="6" id="KW-0808">Transferase</keyword>
<dbReference type="InterPro" id="IPR005467">
    <property type="entry name" value="His_kinase_dom"/>
</dbReference>
<dbReference type="SMART" id="SM00448">
    <property type="entry name" value="REC"/>
    <property type="match status" value="2"/>
</dbReference>
<dbReference type="Gene3D" id="1.10.287.130">
    <property type="match status" value="1"/>
</dbReference>
<dbReference type="Gene3D" id="3.30.565.10">
    <property type="entry name" value="Histidine kinase-like ATPase, C-terminal domain"/>
    <property type="match status" value="1"/>
</dbReference>
<dbReference type="GO" id="GO:0000155">
    <property type="term" value="F:phosphorelay sensor kinase activity"/>
    <property type="evidence" value="ECO:0007669"/>
    <property type="project" value="InterPro"/>
</dbReference>
<evidence type="ECO:0000259" key="21">
    <source>
        <dbReference type="PROSITE" id="PS50109"/>
    </source>
</evidence>
<dbReference type="PROSITE" id="PS50109">
    <property type="entry name" value="HIS_KIN"/>
    <property type="match status" value="1"/>
</dbReference>
<comment type="subcellular location">
    <subcellularLocation>
        <location evidence="2">Cell membrane</location>
        <topology evidence="2">Multi-pass membrane protein</topology>
    </subcellularLocation>
</comment>
<evidence type="ECO:0000256" key="17">
    <source>
        <dbReference type="ARBA" id="ARBA00070152"/>
    </source>
</evidence>
<dbReference type="InterPro" id="IPR004358">
    <property type="entry name" value="Sig_transdc_His_kin-like_C"/>
</dbReference>
<evidence type="ECO:0000256" key="12">
    <source>
        <dbReference type="ARBA" id="ARBA00022989"/>
    </source>
</evidence>
<reference evidence="25 26" key="1">
    <citation type="submission" date="2019-03" db="EMBL/GenBank/DDBJ databases">
        <title>Ramlibacter sp. 18x22-1, whole genome shotgun sequence.</title>
        <authorList>
            <person name="Zhang X."/>
            <person name="Feng G."/>
            <person name="Zhu H."/>
        </authorList>
    </citation>
    <scope>NUCLEOTIDE SEQUENCE [LARGE SCALE GENOMIC DNA]</scope>
    <source>
        <strain evidence="25 26">18x22-1</strain>
    </source>
</reference>
<dbReference type="InterPro" id="IPR036641">
    <property type="entry name" value="HPT_dom_sf"/>
</dbReference>
<dbReference type="EC" id="2.7.13.3" evidence="3"/>
<evidence type="ECO:0000256" key="4">
    <source>
        <dbReference type="ARBA" id="ARBA00022475"/>
    </source>
</evidence>
<evidence type="ECO:0000256" key="6">
    <source>
        <dbReference type="ARBA" id="ARBA00022679"/>
    </source>
</evidence>
<evidence type="ECO:0000259" key="24">
    <source>
        <dbReference type="PROSITE" id="PS50894"/>
    </source>
</evidence>
<name>A0A4Z0BIJ3_9BURK</name>
<evidence type="ECO:0000256" key="9">
    <source>
        <dbReference type="ARBA" id="ARBA00022741"/>
    </source>
</evidence>
<dbReference type="InterPro" id="IPR003661">
    <property type="entry name" value="HisK_dim/P_dom"/>
</dbReference>
<evidence type="ECO:0000256" key="2">
    <source>
        <dbReference type="ARBA" id="ARBA00004651"/>
    </source>
</evidence>
<keyword evidence="5 19" id="KW-0597">Phosphoprotein</keyword>
<evidence type="ECO:0000256" key="18">
    <source>
        <dbReference type="PROSITE-ProRule" id="PRU00110"/>
    </source>
</evidence>
<accession>A0A4Z0BIJ3</accession>
<evidence type="ECO:0000256" key="15">
    <source>
        <dbReference type="ARBA" id="ARBA00023136"/>
    </source>
</evidence>
<keyword evidence="8" id="KW-0732">Signal</keyword>
<dbReference type="InterPro" id="IPR036890">
    <property type="entry name" value="HATPase_C_sf"/>
</dbReference>
<evidence type="ECO:0000259" key="22">
    <source>
        <dbReference type="PROSITE" id="PS50110"/>
    </source>
</evidence>
<dbReference type="SMART" id="SM00073">
    <property type="entry name" value="HPT"/>
    <property type="match status" value="1"/>
</dbReference>
<evidence type="ECO:0000256" key="5">
    <source>
        <dbReference type="ARBA" id="ARBA00022553"/>
    </source>
</evidence>
<dbReference type="Pfam" id="PF00512">
    <property type="entry name" value="HisKA"/>
    <property type="match status" value="1"/>
</dbReference>
<keyword evidence="4" id="KW-1003">Cell membrane</keyword>
<dbReference type="Pfam" id="PF02743">
    <property type="entry name" value="dCache_1"/>
    <property type="match status" value="1"/>
</dbReference>
<dbReference type="InterPro" id="IPR001789">
    <property type="entry name" value="Sig_transdc_resp-reg_receiver"/>
</dbReference>
<dbReference type="Pfam" id="PF02518">
    <property type="entry name" value="HATPase_c"/>
    <property type="match status" value="1"/>
</dbReference>
<dbReference type="Gene3D" id="1.20.120.160">
    <property type="entry name" value="HPT domain"/>
    <property type="match status" value="1"/>
</dbReference>
<dbReference type="Pfam" id="PF00072">
    <property type="entry name" value="Response_reg"/>
    <property type="match status" value="2"/>
</dbReference>
<dbReference type="SUPFAM" id="SSF55874">
    <property type="entry name" value="ATPase domain of HSP90 chaperone/DNA topoisomerase II/histidine kinase"/>
    <property type="match status" value="1"/>
</dbReference>
<evidence type="ECO:0000256" key="14">
    <source>
        <dbReference type="ARBA" id="ARBA00023026"/>
    </source>
</evidence>
<evidence type="ECO:0000256" key="13">
    <source>
        <dbReference type="ARBA" id="ARBA00023012"/>
    </source>
</evidence>
<evidence type="ECO:0000256" key="11">
    <source>
        <dbReference type="ARBA" id="ARBA00022840"/>
    </source>
</evidence>
<comment type="caution">
    <text evidence="25">The sequence shown here is derived from an EMBL/GenBank/DDBJ whole genome shotgun (WGS) entry which is preliminary data.</text>
</comment>
<keyword evidence="20" id="KW-0175">Coiled coil</keyword>
<dbReference type="Proteomes" id="UP000297839">
    <property type="component" value="Unassembled WGS sequence"/>
</dbReference>
<dbReference type="Gene3D" id="3.40.50.2300">
    <property type="match status" value="2"/>
</dbReference>
<dbReference type="InterPro" id="IPR033479">
    <property type="entry name" value="dCache_1"/>
</dbReference>
<organism evidence="25 26">
    <name type="scientific">Ramlibacter humi</name>
    <dbReference type="NCBI Taxonomy" id="2530451"/>
    <lineage>
        <taxon>Bacteria</taxon>
        <taxon>Pseudomonadati</taxon>
        <taxon>Pseudomonadota</taxon>
        <taxon>Betaproteobacteria</taxon>
        <taxon>Burkholderiales</taxon>
        <taxon>Comamonadaceae</taxon>
        <taxon>Ramlibacter</taxon>
    </lineage>
</organism>
<dbReference type="SMART" id="SM00387">
    <property type="entry name" value="HATPase_c"/>
    <property type="match status" value="1"/>
</dbReference>
<dbReference type="FunFam" id="3.30.565.10:FF:000010">
    <property type="entry name" value="Sensor histidine kinase RcsC"/>
    <property type="match status" value="1"/>
</dbReference>
<evidence type="ECO:0000256" key="3">
    <source>
        <dbReference type="ARBA" id="ARBA00012438"/>
    </source>
</evidence>
<dbReference type="GO" id="GO:0005524">
    <property type="term" value="F:ATP binding"/>
    <property type="evidence" value="ECO:0007669"/>
    <property type="project" value="UniProtKB-KW"/>
</dbReference>
<dbReference type="CDD" id="cd00082">
    <property type="entry name" value="HisKA"/>
    <property type="match status" value="1"/>
</dbReference>
<dbReference type="PROSITE" id="PS50110">
    <property type="entry name" value="RESPONSE_REGULATORY"/>
    <property type="match status" value="2"/>
</dbReference>
<evidence type="ECO:0000256" key="19">
    <source>
        <dbReference type="PROSITE-ProRule" id="PRU00169"/>
    </source>
</evidence>
<dbReference type="CDD" id="cd00088">
    <property type="entry name" value="HPT"/>
    <property type="match status" value="1"/>
</dbReference>
<evidence type="ECO:0000256" key="7">
    <source>
        <dbReference type="ARBA" id="ARBA00022692"/>
    </source>
</evidence>
<keyword evidence="12" id="KW-1133">Transmembrane helix</keyword>
<dbReference type="InterPro" id="IPR008207">
    <property type="entry name" value="Sig_transdc_His_kin_Hpt_dom"/>
</dbReference>
<dbReference type="SUPFAM" id="SSF47384">
    <property type="entry name" value="Homodimeric domain of signal transducing histidine kinase"/>
    <property type="match status" value="1"/>
</dbReference>
<dbReference type="GO" id="GO:0005886">
    <property type="term" value="C:plasma membrane"/>
    <property type="evidence" value="ECO:0007669"/>
    <property type="project" value="UniProtKB-SubCell"/>
</dbReference>
<keyword evidence="15" id="KW-0472">Membrane</keyword>
<dbReference type="CDD" id="cd17546">
    <property type="entry name" value="REC_hyHK_CKI1_RcsC-like"/>
    <property type="match status" value="2"/>
</dbReference>
<feature type="modified residue" description="Phosphohistidine" evidence="18">
    <location>
        <position position="1055"/>
    </location>
</feature>
<feature type="coiled-coil region" evidence="20">
    <location>
        <begin position="415"/>
        <end position="456"/>
    </location>
</feature>
<keyword evidence="10" id="KW-0418">Kinase</keyword>
<keyword evidence="7" id="KW-0812">Transmembrane</keyword>
<dbReference type="PRINTS" id="PR00344">
    <property type="entry name" value="BCTRLSENSOR"/>
</dbReference>
<proteinExistence type="predicted"/>
<dbReference type="PROSITE" id="PS50885">
    <property type="entry name" value="HAMP"/>
    <property type="match status" value="1"/>
</dbReference>
<dbReference type="SMART" id="SM00388">
    <property type="entry name" value="HisKA"/>
    <property type="match status" value="1"/>
</dbReference>
<feature type="domain" description="HAMP" evidence="23">
    <location>
        <begin position="371"/>
        <end position="423"/>
    </location>
</feature>
<keyword evidence="11" id="KW-0067">ATP-binding</keyword>
<evidence type="ECO:0000313" key="25">
    <source>
        <dbReference type="EMBL" id="TFY98263.1"/>
    </source>
</evidence>
<evidence type="ECO:0000313" key="26">
    <source>
        <dbReference type="Proteomes" id="UP000297839"/>
    </source>
</evidence>
<dbReference type="PROSITE" id="PS50894">
    <property type="entry name" value="HPT"/>
    <property type="match status" value="1"/>
</dbReference>
<dbReference type="InterPro" id="IPR036097">
    <property type="entry name" value="HisK_dim/P_sf"/>
</dbReference>
<gene>
    <name evidence="25" type="ORF">EZ216_16850</name>
</gene>
<dbReference type="EMBL" id="SMLK01000006">
    <property type="protein sequence ID" value="TFY98263.1"/>
    <property type="molecule type" value="Genomic_DNA"/>
</dbReference>
<feature type="modified residue" description="4-aspartylphosphate" evidence="19">
    <location>
        <position position="907"/>
    </location>
</feature>
<keyword evidence="13" id="KW-0902">Two-component regulatory system</keyword>
<protein>
    <recommendedName>
        <fullName evidence="17">Virulence sensor protein BvgS</fullName>
        <ecNumber evidence="3">2.7.13.3</ecNumber>
    </recommendedName>
</protein>
<dbReference type="Gene3D" id="3.30.450.20">
    <property type="entry name" value="PAS domain"/>
    <property type="match status" value="2"/>
</dbReference>
<dbReference type="InterPro" id="IPR003594">
    <property type="entry name" value="HATPase_dom"/>
</dbReference>
<dbReference type="AlphaFoldDB" id="A0A4Z0BIJ3"/>
<evidence type="ECO:0000256" key="1">
    <source>
        <dbReference type="ARBA" id="ARBA00000085"/>
    </source>
</evidence>
<dbReference type="CDD" id="cd16922">
    <property type="entry name" value="HATPase_EvgS-ArcB-TorS-like"/>
    <property type="match status" value="1"/>
</dbReference>
<dbReference type="FunFam" id="1.10.287.130:FF:000003">
    <property type="entry name" value="Histidine kinase"/>
    <property type="match status" value="1"/>
</dbReference>
<evidence type="ECO:0000256" key="10">
    <source>
        <dbReference type="ARBA" id="ARBA00022777"/>
    </source>
</evidence>
<dbReference type="InterPro" id="IPR003660">
    <property type="entry name" value="HAMP_dom"/>
</dbReference>
<evidence type="ECO:0000259" key="23">
    <source>
        <dbReference type="PROSITE" id="PS50885"/>
    </source>
</evidence>
<dbReference type="OrthoDB" id="5290456at2"/>
<evidence type="ECO:0000256" key="20">
    <source>
        <dbReference type="SAM" id="Coils"/>
    </source>
</evidence>
<feature type="domain" description="Response regulatory" evidence="22">
    <location>
        <begin position="716"/>
        <end position="832"/>
    </location>
</feature>
<feature type="domain" description="Response regulatory" evidence="22">
    <location>
        <begin position="853"/>
        <end position="974"/>
    </location>
</feature>
<dbReference type="InterPro" id="IPR011006">
    <property type="entry name" value="CheY-like_superfamily"/>
</dbReference>
<dbReference type="SUPFAM" id="SSF52172">
    <property type="entry name" value="CheY-like"/>
    <property type="match status" value="2"/>
</dbReference>
<sequence length="1111" mass="118582">MARRMYPLGRLLAAGLLLLATLPALLSAFELARAGRDSVETLAGKILGQVASVVQTGTEAHLRQAHDVLNGLVSERPSPGELQRLRRELLSPERFEAVAYALVRQSPDIGIVHVGTRRGEYLGLAPARDATARVSLRREGGTELGVFEVVTPGDRSRPLPSSPAFEPRSTGWYSGAMQAKDRVFSPVQVSADGRELLVTLSQPVYDEDTGAAGVLGAELRLKRLADNLRTQRISSHGAAYIVDERGALVASSAGDTLFTQNGGAPVRQGPADSFNPVIRASFAALQAAQANRTQDSVAMDTSLRRLSGPGGDALLTVQRPFGEALGLRWTLVVAAPESDFTGELDEGWRRALMVMALLVLLGAAAAFAMARGLGRRLGNLSVAAGQIGRGEVPVIEDRTRIREVHELSRVLHDSAEQLQGYRRQVEDDARELQRVNESLEQRVRERTTQLEASREEALSAARAKAAFLATMSHEIRTPLNGVVGMSTLLAETRLDPEQRDYLQTIRISSDQLLAVINDVLDFSKIESGKLDLEREPLSVRGAVEEACDIAAPRAREKGLELIVDVPEDGPEAVPPAILGDVTRIRQVLINLVNNAVKFTSQGEVAVHARRLPGVDAQGRCTLEFRVQDSGIGIPPDRVGALFQAFTQVDASTTRKYGGTGLGLAICKRLVEMMGGDIGVKSRLGEGSTFWFTVVAEPAQAVQPIAPAQAAALGGVHVLVVDDHATNVRVLTRQLQLWGMAVTSASSGAQALQVLAQAAQPPRLVVTDMHMPEMDGVALARALRADERWRGIRIVLLSSGFMPAGEESATLFDARLLKPARQNQLFDALARCLSADPGAARGQAEAPDRRKGVTVLVADDNAVNLKVACAMLLKLGYEVRTAVDGREAVEAVARFHAQGGAFGAVLMDVNMPDVDGLEATRQIQATWGSDAPPIIALTAAASAEDRLRCEAAGMDDYLTKPLQVAALAQTLDKWLAQEKPASQPAPVFAAAQAAEVGDAALMDFGRLQEFRDYDDEDLSMTHEVIGLFIADAPQRIEAIAQAVGAADAGALSQAAHALKGAASNIGAVAMQKLAAALESDARGGGVPVDAAERVAALRLLWDRTHRVLASWA</sequence>
<comment type="function">
    <text evidence="16">Member of the two-component regulatory system BvgS/BvgA. Phosphorylates BvgA via a four-step phosphorelay in response to environmental signals.</text>
</comment>
<dbReference type="SUPFAM" id="SSF47226">
    <property type="entry name" value="Histidine-containing phosphotransfer domain, HPT domain"/>
    <property type="match status" value="1"/>
</dbReference>
<keyword evidence="9" id="KW-0547">Nucleotide-binding</keyword>
<dbReference type="PANTHER" id="PTHR45339">
    <property type="entry name" value="HYBRID SIGNAL TRANSDUCTION HISTIDINE KINASE J"/>
    <property type="match status" value="1"/>
</dbReference>
<feature type="modified residue" description="4-aspartylphosphate" evidence="19">
    <location>
        <position position="767"/>
    </location>
</feature>
<keyword evidence="26" id="KW-1185">Reference proteome</keyword>
<feature type="domain" description="HPt" evidence="24">
    <location>
        <begin position="1016"/>
        <end position="1110"/>
    </location>
</feature>